<protein>
    <submittedName>
        <fullName evidence="1">Alpha/beta hydrolase</fullName>
    </submittedName>
</protein>
<dbReference type="OrthoDB" id="7389193at2"/>
<keyword evidence="1" id="KW-0378">Hydrolase</keyword>
<accession>A0A176YEZ1</accession>
<dbReference type="PANTHER" id="PTHR37946">
    <property type="entry name" value="SLL1969 PROTEIN"/>
    <property type="match status" value="1"/>
</dbReference>
<comment type="caution">
    <text evidence="1">The sequence shown here is derived from an EMBL/GenBank/DDBJ whole genome shotgun (WGS) entry which is preliminary data.</text>
</comment>
<dbReference type="RefSeq" id="WP_063705500.1">
    <property type="nucleotide sequence ID" value="NZ_LUUB01000090.1"/>
</dbReference>
<dbReference type="PANTHER" id="PTHR37946:SF1">
    <property type="entry name" value="SLL1969 PROTEIN"/>
    <property type="match status" value="1"/>
</dbReference>
<dbReference type="Proteomes" id="UP000076959">
    <property type="component" value="Unassembled WGS sequence"/>
</dbReference>
<dbReference type="SUPFAM" id="SSF53474">
    <property type="entry name" value="alpha/beta-Hydrolases"/>
    <property type="match status" value="1"/>
</dbReference>
<dbReference type="GO" id="GO:0016787">
    <property type="term" value="F:hydrolase activity"/>
    <property type="evidence" value="ECO:0007669"/>
    <property type="project" value="UniProtKB-KW"/>
</dbReference>
<dbReference type="AlphaFoldDB" id="A0A176YEZ1"/>
<organism evidence="1 2">
    <name type="scientific">Bradyrhizobium centrolobii</name>
    <dbReference type="NCBI Taxonomy" id="1505087"/>
    <lineage>
        <taxon>Bacteria</taxon>
        <taxon>Pseudomonadati</taxon>
        <taxon>Pseudomonadota</taxon>
        <taxon>Alphaproteobacteria</taxon>
        <taxon>Hyphomicrobiales</taxon>
        <taxon>Nitrobacteraceae</taxon>
        <taxon>Bradyrhizobium</taxon>
    </lineage>
</organism>
<sequence length="270" mass="29667">MPLERDGAQASGRLRPPGLGLLFAEARGLFEFNASVLLSPVLMRAPRGDGHPVLALPGFLASDLSMMPMRRYLSELGYDTHAWRMGRNLGGLARMREALRTRLAEIHAATGRKVSLVGWSLGGVYARDLALQAPEMVRYVVTLGSPFANDVRATNATRLYESLSGERVEDFAELRAAIAGDLPVPASSIYSRADGVVNWRTCLLRPSEHAENIEVYLASHIGLGVNPAALWAVADRLAQPEGEFWPFDREGPFAIAYAPPEQQYRPDEKR</sequence>
<dbReference type="STRING" id="1505087.AYJ54_03100"/>
<dbReference type="InterPro" id="IPR029058">
    <property type="entry name" value="AB_hydrolase_fold"/>
</dbReference>
<reference evidence="1 2" key="1">
    <citation type="submission" date="2016-03" db="EMBL/GenBank/DDBJ databases">
        <title>Draft Genome Sequence of the Strain BR 10245 (Bradyrhizobium sp.) isolated from nodules of Centrolobium paraense.</title>
        <authorList>
            <person name="Simoes-Araujo J.L.Sr."/>
            <person name="Barauna A.C."/>
            <person name="Silva K."/>
            <person name="Zilli J.E."/>
        </authorList>
    </citation>
    <scope>NUCLEOTIDE SEQUENCE [LARGE SCALE GENOMIC DNA]</scope>
    <source>
        <strain evidence="1 2">BR 10245</strain>
    </source>
</reference>
<dbReference type="EMBL" id="LUUB01000090">
    <property type="protein sequence ID" value="OAF03520.1"/>
    <property type="molecule type" value="Genomic_DNA"/>
</dbReference>
<gene>
    <name evidence="1" type="ORF">AYJ54_03100</name>
</gene>
<evidence type="ECO:0000313" key="2">
    <source>
        <dbReference type="Proteomes" id="UP000076959"/>
    </source>
</evidence>
<proteinExistence type="predicted"/>
<evidence type="ECO:0000313" key="1">
    <source>
        <dbReference type="EMBL" id="OAF03520.1"/>
    </source>
</evidence>
<name>A0A176YEZ1_9BRAD</name>
<dbReference type="Gene3D" id="3.40.50.1820">
    <property type="entry name" value="alpha/beta hydrolase"/>
    <property type="match status" value="1"/>
</dbReference>
<keyword evidence="2" id="KW-1185">Reference proteome</keyword>